<organism evidence="1 2">
    <name type="scientific">Georgenia daeguensis</name>
    <dbReference type="NCBI Taxonomy" id="908355"/>
    <lineage>
        <taxon>Bacteria</taxon>
        <taxon>Bacillati</taxon>
        <taxon>Actinomycetota</taxon>
        <taxon>Actinomycetes</taxon>
        <taxon>Micrococcales</taxon>
        <taxon>Bogoriellaceae</taxon>
        <taxon>Georgenia</taxon>
    </lineage>
</organism>
<sequence length="248" mass="27384">MESEGLLNRWRVFVPEKRVGKFIAPPPCVVPIVCTGYASSRNAALTYAIENSYSHIIFIDDDELPVAGWSAAFRSYWESHTDVQVLLGPVYEVALGKSDASAEDIRPPEALPINSGPYPKPAYSGNTCLSVQFIKNHGLRFDPALDDIGGEDTRFFSQLSALGAETHFVREAFAFEFADHDRRAISSRWNAGRSMSKRRRALGPPYFTPGLTRGKAFLIGVAYLLRGILSMDRRLLAKAAFRLGLAVG</sequence>
<comment type="caution">
    <text evidence="1">The sequence shown here is derived from an EMBL/GenBank/DDBJ whole genome shotgun (WGS) entry which is preliminary data.</text>
</comment>
<protein>
    <recommendedName>
        <fullName evidence="3">Glycosyltransferase</fullName>
    </recommendedName>
</protein>
<accession>A0ABP8ESL1</accession>
<proteinExistence type="predicted"/>
<dbReference type="EMBL" id="BAABBA010000005">
    <property type="protein sequence ID" value="GAA4286870.1"/>
    <property type="molecule type" value="Genomic_DNA"/>
</dbReference>
<evidence type="ECO:0000313" key="1">
    <source>
        <dbReference type="EMBL" id="GAA4286870.1"/>
    </source>
</evidence>
<evidence type="ECO:0008006" key="3">
    <source>
        <dbReference type="Google" id="ProtNLM"/>
    </source>
</evidence>
<dbReference type="Gene3D" id="3.90.550.10">
    <property type="entry name" value="Spore Coat Polysaccharide Biosynthesis Protein SpsA, Chain A"/>
    <property type="match status" value="1"/>
</dbReference>
<keyword evidence="2" id="KW-1185">Reference proteome</keyword>
<dbReference type="InterPro" id="IPR029044">
    <property type="entry name" value="Nucleotide-diphossugar_trans"/>
</dbReference>
<name>A0ABP8ESL1_9MICO</name>
<gene>
    <name evidence="1" type="ORF">GCM10022262_12290</name>
</gene>
<dbReference type="Proteomes" id="UP001499841">
    <property type="component" value="Unassembled WGS sequence"/>
</dbReference>
<evidence type="ECO:0000313" key="2">
    <source>
        <dbReference type="Proteomes" id="UP001499841"/>
    </source>
</evidence>
<reference evidence="2" key="1">
    <citation type="journal article" date="2019" name="Int. J. Syst. Evol. Microbiol.">
        <title>The Global Catalogue of Microorganisms (GCM) 10K type strain sequencing project: providing services to taxonomists for standard genome sequencing and annotation.</title>
        <authorList>
            <consortium name="The Broad Institute Genomics Platform"/>
            <consortium name="The Broad Institute Genome Sequencing Center for Infectious Disease"/>
            <person name="Wu L."/>
            <person name="Ma J."/>
        </authorList>
    </citation>
    <scope>NUCLEOTIDE SEQUENCE [LARGE SCALE GENOMIC DNA]</scope>
    <source>
        <strain evidence="2">JCM 17459</strain>
    </source>
</reference>
<dbReference type="SUPFAM" id="SSF53448">
    <property type="entry name" value="Nucleotide-diphospho-sugar transferases"/>
    <property type="match status" value="1"/>
</dbReference>